<dbReference type="Gene3D" id="3.90.550.10">
    <property type="entry name" value="Spore Coat Polysaccharide Biosynthesis Protein SpsA, Chain A"/>
    <property type="match status" value="1"/>
</dbReference>
<sequence>MSHEAPDQREPQMAFDDRDIYELPPEIPPQWFSNQIFVDHVHPAIAKAALWCHYIYCTVRFISILTSSEWTGWMWLMLFAEWAVGVQANACLSMTAKASTRRIQPRLRLRGEENLPRVDVLVPCCGEPIEVILDTVRAACTMDYPSSRYRVLVLDDGDSGALCRAIAQLRSQWAPHLQYHTRGKKPAQRGFGKAANLNHALFTVQETISPPEFFTILDADCIPSTDLLRATLPHLLRDPQAAVATTRQYYYNLPMGDPLHQAADYLQSVFFPLHALCGGSVASTTGSLYRRLSISQLGGFPTISYDEDLVLSYLLPTYGYRSIVVPDILQFCRVPTSLAGHIAQRKRWYLGFAQQTMALQSSPDNMIPQSLRRRLFWQGMCFVASLVGRAVSFALLPCLLASGQQLVPTTSALIGLRVQSRLAIIYLVLIWLHEWLQFARSGFRAAPFSYLEDSWFTGAQLLYLFQFFLGGTLAQHALVTGSSKNPLNRSKARLSSPWNCIRYLWETSVLYNVILLLVTVAAMVYAISMSPIDENQGDDHNLVNSVTSLLSRWAWPPICHLWYLSVVNCCVPIVYLSVRPAYPDRITSFRRTSADVPSPSPEMYKSLLHRFRCPLGCGYHFLLVLVGLAVASLTVLAL</sequence>
<keyword evidence="6 7" id="KW-0472">Membrane</keyword>
<evidence type="ECO:0000256" key="3">
    <source>
        <dbReference type="ARBA" id="ARBA00022679"/>
    </source>
</evidence>
<dbReference type="EMBL" id="ML735265">
    <property type="protein sequence ID" value="KAE8389475.1"/>
    <property type="molecule type" value="Genomic_DNA"/>
</dbReference>
<evidence type="ECO:0000256" key="1">
    <source>
        <dbReference type="ARBA" id="ARBA00004141"/>
    </source>
</evidence>
<feature type="transmembrane region" description="Helical" evidence="7">
    <location>
        <begin position="503"/>
        <end position="527"/>
    </location>
</feature>
<feature type="transmembrane region" description="Helical" evidence="7">
    <location>
        <begin position="422"/>
        <end position="443"/>
    </location>
</feature>
<keyword evidence="2" id="KW-0328">Glycosyltransferase</keyword>
<dbReference type="GO" id="GO:0016757">
    <property type="term" value="F:glycosyltransferase activity"/>
    <property type="evidence" value="ECO:0007669"/>
    <property type="project" value="UniProtKB-KW"/>
</dbReference>
<evidence type="ECO:0000256" key="2">
    <source>
        <dbReference type="ARBA" id="ARBA00022676"/>
    </source>
</evidence>
<dbReference type="PANTHER" id="PTHR43867">
    <property type="entry name" value="CELLULOSE SYNTHASE CATALYTIC SUBUNIT A [UDP-FORMING]"/>
    <property type="match status" value="1"/>
</dbReference>
<protein>
    <submittedName>
        <fullName evidence="8">Nucleotide-diphospho-sugar transferase</fullName>
    </submittedName>
</protein>
<evidence type="ECO:0000256" key="6">
    <source>
        <dbReference type="ARBA" id="ARBA00023136"/>
    </source>
</evidence>
<feature type="transmembrane region" description="Helical" evidence="7">
    <location>
        <begin position="375"/>
        <end position="401"/>
    </location>
</feature>
<gene>
    <name evidence="8" type="ORF">BDV23DRAFT_173059</name>
</gene>
<dbReference type="SUPFAM" id="SSF53448">
    <property type="entry name" value="Nucleotide-diphospho-sugar transferases"/>
    <property type="match status" value="1"/>
</dbReference>
<dbReference type="OrthoDB" id="72851at2759"/>
<feature type="transmembrane region" description="Helical" evidence="7">
    <location>
        <begin position="463"/>
        <end position="482"/>
    </location>
</feature>
<accession>A0A5N7C5T2</accession>
<keyword evidence="4 7" id="KW-0812">Transmembrane</keyword>
<name>A0A5N7C5T2_PETAA</name>
<keyword evidence="5 7" id="KW-1133">Transmembrane helix</keyword>
<evidence type="ECO:0000256" key="5">
    <source>
        <dbReference type="ARBA" id="ARBA00022989"/>
    </source>
</evidence>
<evidence type="ECO:0000313" key="8">
    <source>
        <dbReference type="EMBL" id="KAE8389475.1"/>
    </source>
</evidence>
<evidence type="ECO:0000256" key="4">
    <source>
        <dbReference type="ARBA" id="ARBA00022692"/>
    </source>
</evidence>
<feature type="transmembrane region" description="Helical" evidence="7">
    <location>
        <begin position="561"/>
        <end position="582"/>
    </location>
</feature>
<dbReference type="GO" id="GO:0016020">
    <property type="term" value="C:membrane"/>
    <property type="evidence" value="ECO:0007669"/>
    <property type="project" value="UniProtKB-SubCell"/>
</dbReference>
<dbReference type="Proteomes" id="UP000326877">
    <property type="component" value="Unassembled WGS sequence"/>
</dbReference>
<dbReference type="Pfam" id="PF13641">
    <property type="entry name" value="Glyco_tranf_2_3"/>
    <property type="match status" value="1"/>
</dbReference>
<reference evidence="8" key="1">
    <citation type="submission" date="2019-04" db="EMBL/GenBank/DDBJ databases">
        <title>Friends and foes A comparative genomics studyof 23 Aspergillus species from section Flavi.</title>
        <authorList>
            <consortium name="DOE Joint Genome Institute"/>
            <person name="Kjaerbolling I."/>
            <person name="Vesth T."/>
            <person name="Frisvad J.C."/>
            <person name="Nybo J.L."/>
            <person name="Theobald S."/>
            <person name="Kildgaard S."/>
            <person name="Isbrandt T."/>
            <person name="Kuo A."/>
            <person name="Sato A."/>
            <person name="Lyhne E.K."/>
            <person name="Kogle M.E."/>
            <person name="Wiebenga A."/>
            <person name="Kun R.S."/>
            <person name="Lubbers R.J."/>
            <person name="Makela M.R."/>
            <person name="Barry K."/>
            <person name="Chovatia M."/>
            <person name="Clum A."/>
            <person name="Daum C."/>
            <person name="Haridas S."/>
            <person name="He G."/>
            <person name="LaButti K."/>
            <person name="Lipzen A."/>
            <person name="Mondo S."/>
            <person name="Riley R."/>
            <person name="Salamov A."/>
            <person name="Simmons B.A."/>
            <person name="Magnuson J.K."/>
            <person name="Henrissat B."/>
            <person name="Mortensen U.H."/>
            <person name="Larsen T.O."/>
            <person name="Devries R.P."/>
            <person name="Grigoriev I.V."/>
            <person name="Machida M."/>
            <person name="Baker S.E."/>
            <person name="Andersen M.R."/>
        </authorList>
    </citation>
    <scope>NUCLEOTIDE SEQUENCE [LARGE SCALE GENOMIC DNA]</scope>
    <source>
        <strain evidence="8">IBT 14317</strain>
    </source>
</reference>
<comment type="subcellular location">
    <subcellularLocation>
        <location evidence="1">Membrane</location>
        <topology evidence="1">Multi-pass membrane protein</topology>
    </subcellularLocation>
</comment>
<feature type="transmembrane region" description="Helical" evidence="7">
    <location>
        <begin position="613"/>
        <end position="637"/>
    </location>
</feature>
<dbReference type="PANTHER" id="PTHR43867:SF7">
    <property type="entry name" value="CELLULOSE SYNTHASE (EUROFUNG)"/>
    <property type="match status" value="1"/>
</dbReference>
<dbReference type="AlphaFoldDB" id="A0A5N7C5T2"/>
<dbReference type="InterPro" id="IPR050321">
    <property type="entry name" value="Glycosyltr_2/OpgH_subfam"/>
</dbReference>
<keyword evidence="3 8" id="KW-0808">Transferase</keyword>
<organism evidence="8">
    <name type="scientific">Petromyces alliaceus</name>
    <name type="common">Aspergillus alliaceus</name>
    <dbReference type="NCBI Taxonomy" id="209559"/>
    <lineage>
        <taxon>Eukaryota</taxon>
        <taxon>Fungi</taxon>
        <taxon>Dikarya</taxon>
        <taxon>Ascomycota</taxon>
        <taxon>Pezizomycotina</taxon>
        <taxon>Eurotiomycetes</taxon>
        <taxon>Eurotiomycetidae</taxon>
        <taxon>Eurotiales</taxon>
        <taxon>Aspergillaceae</taxon>
        <taxon>Aspergillus</taxon>
        <taxon>Aspergillus subgen. Circumdati</taxon>
    </lineage>
</organism>
<dbReference type="InterPro" id="IPR029044">
    <property type="entry name" value="Nucleotide-diphossugar_trans"/>
</dbReference>
<evidence type="ECO:0000256" key="7">
    <source>
        <dbReference type="SAM" id="Phobius"/>
    </source>
</evidence>
<proteinExistence type="predicted"/>